<evidence type="ECO:0000313" key="3">
    <source>
        <dbReference type="Proteomes" id="UP000035085"/>
    </source>
</evidence>
<keyword evidence="1" id="KW-0472">Membrane</keyword>
<evidence type="ECO:0000313" key="2">
    <source>
        <dbReference type="EMBL" id="AJP57565.1"/>
    </source>
</evidence>
<accession>A0ABN4FQV8</accession>
<keyword evidence="1" id="KW-1133">Transmembrane helix</keyword>
<proteinExistence type="predicted"/>
<protein>
    <recommendedName>
        <fullName evidence="4">Holin</fullName>
    </recommendedName>
</protein>
<dbReference type="Proteomes" id="UP000035085">
    <property type="component" value="Chromosome"/>
</dbReference>
<name>A0ABN4FQV8_9BURK</name>
<organism evidence="2 3">
    <name type="scientific">Pandoraea vervacti</name>
    <dbReference type="NCBI Taxonomy" id="656178"/>
    <lineage>
        <taxon>Bacteria</taxon>
        <taxon>Pseudomonadati</taxon>
        <taxon>Pseudomonadota</taxon>
        <taxon>Betaproteobacteria</taxon>
        <taxon>Burkholderiales</taxon>
        <taxon>Burkholderiaceae</taxon>
        <taxon>Pandoraea</taxon>
    </lineage>
</organism>
<sequence>MLTLCGAWLWGGVFGWLTSGVLVNATNTFSRLWTSVAIVGALGTATAYVGAFGGIATAAGVGIGLAGHRTWQAWIIDKCTGREHG</sequence>
<keyword evidence="1" id="KW-0812">Transmembrane</keyword>
<dbReference type="EMBL" id="CP010897">
    <property type="protein sequence ID" value="AJP57565.1"/>
    <property type="molecule type" value="Genomic_DNA"/>
</dbReference>
<feature type="transmembrane region" description="Helical" evidence="1">
    <location>
        <begin position="35"/>
        <end position="66"/>
    </location>
</feature>
<keyword evidence="3" id="KW-1185">Reference proteome</keyword>
<evidence type="ECO:0000256" key="1">
    <source>
        <dbReference type="SAM" id="Phobius"/>
    </source>
</evidence>
<reference evidence="3" key="1">
    <citation type="submission" date="2015-02" db="EMBL/GenBank/DDBJ databases">
        <title>Complete Genome Sequencing of Pandoraea vervacti NS15 sp. nov.</title>
        <authorList>
            <person name="Chan K.-G."/>
        </authorList>
    </citation>
    <scope>NUCLEOTIDE SEQUENCE [LARGE SCALE GENOMIC DNA]</scope>
    <source>
        <strain evidence="3">NS15</strain>
    </source>
</reference>
<evidence type="ECO:0008006" key="4">
    <source>
        <dbReference type="Google" id="ProtNLM"/>
    </source>
</evidence>
<gene>
    <name evidence="2" type="ORF">UC34_12230</name>
</gene>